<dbReference type="SMART" id="SM00240">
    <property type="entry name" value="FHA"/>
    <property type="match status" value="1"/>
</dbReference>
<organism evidence="3 4">
    <name type="scientific">Desulfoluna spongiiphila</name>
    <dbReference type="NCBI Taxonomy" id="419481"/>
    <lineage>
        <taxon>Bacteria</taxon>
        <taxon>Pseudomonadati</taxon>
        <taxon>Thermodesulfobacteriota</taxon>
        <taxon>Desulfobacteria</taxon>
        <taxon>Desulfobacterales</taxon>
        <taxon>Desulfolunaceae</taxon>
        <taxon>Desulfoluna</taxon>
    </lineage>
</organism>
<reference evidence="3 4" key="1">
    <citation type="submission" date="2016-10" db="EMBL/GenBank/DDBJ databases">
        <authorList>
            <person name="de Groot N.N."/>
        </authorList>
    </citation>
    <scope>NUCLEOTIDE SEQUENCE [LARGE SCALE GENOMIC DNA]</scope>
    <source>
        <strain evidence="3 4">AA1</strain>
    </source>
</reference>
<evidence type="ECO:0000313" key="4">
    <source>
        <dbReference type="Proteomes" id="UP000198870"/>
    </source>
</evidence>
<gene>
    <name evidence="3" type="ORF">SAMN05216233_101159</name>
</gene>
<dbReference type="Proteomes" id="UP000198870">
    <property type="component" value="Unassembled WGS sequence"/>
</dbReference>
<proteinExistence type="predicted"/>
<keyword evidence="4" id="KW-1185">Reference proteome</keyword>
<keyword evidence="1" id="KW-1133">Transmembrane helix</keyword>
<evidence type="ECO:0000259" key="2">
    <source>
        <dbReference type="PROSITE" id="PS50006"/>
    </source>
</evidence>
<keyword evidence="1" id="KW-0812">Transmembrane</keyword>
<evidence type="ECO:0000313" key="3">
    <source>
        <dbReference type="EMBL" id="SCX76916.1"/>
    </source>
</evidence>
<dbReference type="InterPro" id="IPR008984">
    <property type="entry name" value="SMAD_FHA_dom_sf"/>
</dbReference>
<dbReference type="Pfam" id="PF00498">
    <property type="entry name" value="FHA"/>
    <property type="match status" value="1"/>
</dbReference>
<dbReference type="AlphaFoldDB" id="A0A1G5AGA2"/>
<accession>A0A1G5AGA2</accession>
<dbReference type="RefSeq" id="WP_175469406.1">
    <property type="nucleotide sequence ID" value="NZ_FMUX01000001.1"/>
</dbReference>
<dbReference type="InterPro" id="IPR000253">
    <property type="entry name" value="FHA_dom"/>
</dbReference>
<keyword evidence="1" id="KW-0472">Membrane</keyword>
<dbReference type="PROSITE" id="PS50006">
    <property type="entry name" value="FHA_DOMAIN"/>
    <property type="match status" value="1"/>
</dbReference>
<feature type="domain" description="FHA" evidence="2">
    <location>
        <begin position="439"/>
        <end position="491"/>
    </location>
</feature>
<dbReference type="CDD" id="cd00060">
    <property type="entry name" value="FHA"/>
    <property type="match status" value="1"/>
</dbReference>
<protein>
    <submittedName>
        <fullName evidence="3">FHA domain-containing protein</fullName>
    </submittedName>
</protein>
<dbReference type="EMBL" id="FMUX01000001">
    <property type="protein sequence ID" value="SCX76916.1"/>
    <property type="molecule type" value="Genomic_DNA"/>
</dbReference>
<dbReference type="Gene3D" id="2.60.200.20">
    <property type="match status" value="1"/>
</dbReference>
<dbReference type="STRING" id="419481.SAMN05216233_101159"/>
<feature type="transmembrane region" description="Helical" evidence="1">
    <location>
        <begin position="6"/>
        <end position="24"/>
    </location>
</feature>
<name>A0A1G5AGA2_9BACT</name>
<feature type="transmembrane region" description="Helical" evidence="1">
    <location>
        <begin position="215"/>
        <end position="235"/>
    </location>
</feature>
<evidence type="ECO:0000256" key="1">
    <source>
        <dbReference type="SAM" id="Phobius"/>
    </source>
</evidence>
<sequence length="597" mass="65174">MRFVRWAIVVLFVAGMVALSVQPVRYHFLTDKKVAEIPDHTSYRKAMEELLPGRVRAMAEGKECGDFLIPPKGVTGMPEGLPHLLVDVRMALGSHMGWQLCVDDAVKEAMINRWDERFKLWGNMGTGREMIAHIRSQKDAAMKVRYSALCSVQALTGSGHDRRVVVTVNDEKLQSKLFDVSVSFMAPDTFKNLTARRDAALATLAAEKARAKKQLTMAGGLGAALFVYLLGWGAWAHGARKKKAAYHAYLIGEIEKREDLVRNGHYVAALELADEYLATFPKDTEIKAFKERLLDFTGGDPKKAQLAWVEAKKLAQRLAAAAPLENGRFLLADEKRDIAGLVPYHPELKTSFDRLLAMDEAAERERTAAADGRFAEVEGAFRRGDLPKGRSLLEGFLRFYPDYPAAVAMKGALSNPSGRSFTLKTGDGAHVTVVASDRLTLGRGDDGDSPDVVFADRRISRRHLSLTLDTGVLTASDLGSAGGTYVNGDAIDGAVSLGVGDLLTLSRVINFDVTCIQKSGSGATGALLQGDEGNLCLVRSKLELEFSGSRLGCAEGRVSIWRVDGTVWVVTPKSLVFPGEKSVYRVEDTLEVKEVTE</sequence>
<dbReference type="SUPFAM" id="SSF49879">
    <property type="entry name" value="SMAD/FHA domain"/>
    <property type="match status" value="1"/>
</dbReference>